<evidence type="ECO:0000313" key="5">
    <source>
        <dbReference type="EMBL" id="CAL0334697.1"/>
    </source>
</evidence>
<dbReference type="SMART" id="SM00248">
    <property type="entry name" value="ANK"/>
    <property type="match status" value="6"/>
</dbReference>
<dbReference type="InterPro" id="IPR002110">
    <property type="entry name" value="Ankyrin_rpt"/>
</dbReference>
<gene>
    <name evidence="5" type="ORF">LLUT_LOCUS35757</name>
</gene>
<dbReference type="SUPFAM" id="SSF48403">
    <property type="entry name" value="Ankyrin repeat"/>
    <property type="match status" value="2"/>
</dbReference>
<dbReference type="EMBL" id="CAXHTB010000026">
    <property type="protein sequence ID" value="CAL0334697.1"/>
    <property type="molecule type" value="Genomic_DNA"/>
</dbReference>
<evidence type="ECO:0000313" key="6">
    <source>
        <dbReference type="Proteomes" id="UP001497480"/>
    </source>
</evidence>
<comment type="subcellular location">
    <subcellularLocation>
        <location evidence="1">Cell membrane</location>
        <topology evidence="1">Peripheral membrane protein</topology>
        <orientation evidence="1">Cytoplasmic side</orientation>
    </subcellularLocation>
</comment>
<keyword evidence="3" id="KW-1133">Transmembrane helix</keyword>
<proteinExistence type="predicted"/>
<dbReference type="GO" id="GO:0005886">
    <property type="term" value="C:plasma membrane"/>
    <property type="evidence" value="ECO:0007669"/>
    <property type="project" value="UniProtKB-SubCell"/>
</dbReference>
<dbReference type="Pfam" id="PF13962">
    <property type="entry name" value="PGG"/>
    <property type="match status" value="1"/>
</dbReference>
<evidence type="ECO:0000256" key="3">
    <source>
        <dbReference type="SAM" id="Phobius"/>
    </source>
</evidence>
<feature type="transmembrane region" description="Helical" evidence="3">
    <location>
        <begin position="683"/>
        <end position="708"/>
    </location>
</feature>
<dbReference type="PANTHER" id="PTHR24177">
    <property type="entry name" value="CASKIN"/>
    <property type="match status" value="1"/>
</dbReference>
<keyword evidence="3" id="KW-0472">Membrane</keyword>
<dbReference type="Pfam" id="PF12796">
    <property type="entry name" value="Ank_2"/>
    <property type="match status" value="2"/>
</dbReference>
<dbReference type="AlphaFoldDB" id="A0AAV1YL13"/>
<dbReference type="InterPro" id="IPR036770">
    <property type="entry name" value="Ankyrin_rpt-contain_sf"/>
</dbReference>
<protein>
    <recommendedName>
        <fullName evidence="4">PGG domain-containing protein</fullName>
    </recommendedName>
</protein>
<feature type="domain" description="PGG" evidence="4">
    <location>
        <begin position="595"/>
        <end position="707"/>
    </location>
</feature>
<comment type="caution">
    <text evidence="5">The sequence shown here is derived from an EMBL/GenBank/DDBJ whole genome shotgun (WGS) entry which is preliminary data.</text>
</comment>
<dbReference type="InterPro" id="IPR026961">
    <property type="entry name" value="PGG_dom"/>
</dbReference>
<reference evidence="5 6" key="1">
    <citation type="submission" date="2024-03" db="EMBL/GenBank/DDBJ databases">
        <authorList>
            <person name="Martinez-Hernandez J."/>
        </authorList>
    </citation>
    <scope>NUCLEOTIDE SEQUENCE [LARGE SCALE GENOMIC DNA]</scope>
</reference>
<feature type="compositionally biased region" description="Polar residues" evidence="2">
    <location>
        <begin position="431"/>
        <end position="447"/>
    </location>
</feature>
<sequence>MKMEMENINKYLFRICMEGKWNKVIEMYKNDNTKTTQKARIKRSGDTCMHIAVSNEQEDVVEQLVKLICSVGEQDSLKIQNVKGNTALHFAASMGNLRMCNYIARVDPSSLVSIRNVDGETPLFLAALHGRKQVFMSLHHLYFGMMSIPVKYSDCTRIVTRNDGDTILHCAVAGNYFDLAFQMIHKYDEHLVKSKNKEGLSPLHLLASKPSAFKSGSRLGRYEKIIYKGIIIKELEVDPSCEELCERKDKNTNNYPENYRTCINILRAIGKSASIVAYKLPLKRFLTKMKFARKDQSRTQIIDLEAPEKIAKPNRQETKSSQSEARAWSHPSFPVNYKCCIDFITFVFLLMLVIFGKGSTKLNQIWRKKEKHVWSIQIMNELVKRACMYEFDDYGSKLHQELSDKVDETVSCNFEILDEDGDITSPVASAIQEQQPSTTKGETQQQKIGDEEDKVETPILIAAKNGITEMVEKILELFHVAVHDIDVNKKNIVLLAVENRQSHLYEFLLKRKNLHMFYKVDNEGNSALHLAAKLGDYKPWLIPGAALQMHWEIKWYLFVKESMPPHFFRRNNNKKKTPRDIFYETHKDLVKSGGEWLNKIAESCSMVSALIATVAFATSSTIPGGVEEGTGHPILEKKPAFIVFSITSLFALCCSVTSVVVFLSILTSRYEARDFGKNLPRKLILGLTSLFMSIACMLVSFCAGHLFVIKDELVYTAFPVYGITLLPMTLFVLAQFPLYFDLLWATFTKVPTSSYKTAPF</sequence>
<feature type="region of interest" description="Disordered" evidence="2">
    <location>
        <begin position="430"/>
        <end position="449"/>
    </location>
</feature>
<name>A0AAV1YL13_LUPLU</name>
<organism evidence="5 6">
    <name type="scientific">Lupinus luteus</name>
    <name type="common">European yellow lupine</name>
    <dbReference type="NCBI Taxonomy" id="3873"/>
    <lineage>
        <taxon>Eukaryota</taxon>
        <taxon>Viridiplantae</taxon>
        <taxon>Streptophyta</taxon>
        <taxon>Embryophyta</taxon>
        <taxon>Tracheophyta</taxon>
        <taxon>Spermatophyta</taxon>
        <taxon>Magnoliopsida</taxon>
        <taxon>eudicotyledons</taxon>
        <taxon>Gunneridae</taxon>
        <taxon>Pentapetalae</taxon>
        <taxon>rosids</taxon>
        <taxon>fabids</taxon>
        <taxon>Fabales</taxon>
        <taxon>Fabaceae</taxon>
        <taxon>Papilionoideae</taxon>
        <taxon>50 kb inversion clade</taxon>
        <taxon>genistoids sensu lato</taxon>
        <taxon>core genistoids</taxon>
        <taxon>Genisteae</taxon>
        <taxon>Lupinus</taxon>
    </lineage>
</organism>
<accession>A0AAV1YL13</accession>
<evidence type="ECO:0000256" key="1">
    <source>
        <dbReference type="ARBA" id="ARBA00004413"/>
    </source>
</evidence>
<keyword evidence="6" id="KW-1185">Reference proteome</keyword>
<feature type="transmembrane region" description="Helical" evidence="3">
    <location>
        <begin position="720"/>
        <end position="740"/>
    </location>
</feature>
<evidence type="ECO:0000256" key="2">
    <source>
        <dbReference type="SAM" id="MobiDB-lite"/>
    </source>
</evidence>
<evidence type="ECO:0000259" key="4">
    <source>
        <dbReference type="Pfam" id="PF13962"/>
    </source>
</evidence>
<feature type="transmembrane region" description="Helical" evidence="3">
    <location>
        <begin position="640"/>
        <end position="663"/>
    </location>
</feature>
<keyword evidence="3" id="KW-0812">Transmembrane</keyword>
<dbReference type="Proteomes" id="UP001497480">
    <property type="component" value="Unassembled WGS sequence"/>
</dbReference>
<dbReference type="PANTHER" id="PTHR24177:SF103">
    <property type="entry name" value="PGG DOMAIN-CONTAINING PROTEIN"/>
    <property type="match status" value="1"/>
</dbReference>
<dbReference type="FunFam" id="1.25.40.20:FF:000545">
    <property type="entry name" value="Serine/threonine-protein phosphatase 6 regulatory ankyrin repeat subunit A"/>
    <property type="match status" value="1"/>
</dbReference>
<dbReference type="Gene3D" id="1.25.40.20">
    <property type="entry name" value="Ankyrin repeat-containing domain"/>
    <property type="match status" value="3"/>
</dbReference>